<sequence>MARPKLTLFLDVISPFAYMAWYVTKNSPTFKQCDVTYIPIFLGGVMQACGNIPPINIKNKSEWIGVERLRWAKQFNIPICEKSPEPFPQSTLNAMRALCAVTSLHPDKLSDCFGAMYQAFWVDRKSISKPEVWSAALIEALGASEAKKIVEMSSGAEAKKILKENTDLALAEGAFGLPWFVATNAEGVKEGFWGFDHLGQVVDHLVPVIAVAGAAAAAAYLDAKLHIRHDLAGGILSDPVAKAQAYIAQRQAQKRLLIYHLLEDNVLSSRSGNLFLEYEGRSWTYRQFYDSVQRVGNWLMNDLGVRQGEMVALNGPNSAEFLMMFFGLEAVGAHVALTNCHLTGGPLVHSVKLAGARYMIADRDIRHLVEPCDDDLAKAAVETIYYDEVSLAALKDTTPLPAARSASVLFSDVHALIYTSGTTGLPKGVMITAGRWINTARGTAELLRLTPEDKFYTCLPLYHGAGQGLCMLPVIYAGASVRVGQKFSRKYAYPVS</sequence>
<gene>
    <name evidence="13" type="ORF">B0A54_10093</name>
</gene>
<dbReference type="EMBL" id="NAJP01000038">
    <property type="protein sequence ID" value="TKA39537.1"/>
    <property type="molecule type" value="Genomic_DNA"/>
</dbReference>
<evidence type="ECO:0000256" key="9">
    <source>
        <dbReference type="ARBA" id="ARBA00073833"/>
    </source>
</evidence>
<dbReference type="PROSITE" id="PS00455">
    <property type="entry name" value="AMP_BINDING"/>
    <property type="match status" value="1"/>
</dbReference>
<dbReference type="Pfam" id="PF00501">
    <property type="entry name" value="AMP-binding"/>
    <property type="match status" value="1"/>
</dbReference>
<dbReference type="GO" id="GO:0005737">
    <property type="term" value="C:cytoplasm"/>
    <property type="evidence" value="ECO:0007669"/>
    <property type="project" value="UniProtKB-ARBA"/>
</dbReference>
<evidence type="ECO:0000256" key="6">
    <source>
        <dbReference type="ARBA" id="ARBA00022741"/>
    </source>
</evidence>
<keyword evidence="4" id="KW-0436">Ligase</keyword>
<protein>
    <recommendedName>
        <fullName evidence="9">Glutathione S-transferase kappa 1</fullName>
        <ecNumber evidence="3">2.5.1.18</ecNumber>
    </recommendedName>
    <alternativeName>
        <fullName evidence="10">GST class-kappa</fullName>
    </alternativeName>
</protein>
<evidence type="ECO:0000256" key="1">
    <source>
        <dbReference type="ARBA" id="ARBA00006432"/>
    </source>
</evidence>
<dbReference type="EC" id="2.5.1.18" evidence="3"/>
<evidence type="ECO:0000256" key="3">
    <source>
        <dbReference type="ARBA" id="ARBA00012452"/>
    </source>
</evidence>
<dbReference type="FunFam" id="3.40.30.10:FF:000096">
    <property type="entry name" value="Glutathione S-transferase kappa"/>
    <property type="match status" value="1"/>
</dbReference>
<evidence type="ECO:0000256" key="4">
    <source>
        <dbReference type="ARBA" id="ARBA00022598"/>
    </source>
</evidence>
<evidence type="ECO:0000256" key="5">
    <source>
        <dbReference type="ARBA" id="ARBA00022679"/>
    </source>
</evidence>
<dbReference type="InterPro" id="IPR000873">
    <property type="entry name" value="AMP-dep_synth/lig_dom"/>
</dbReference>
<evidence type="ECO:0000256" key="2">
    <source>
        <dbReference type="ARBA" id="ARBA00006494"/>
    </source>
</evidence>
<dbReference type="GO" id="GO:0004364">
    <property type="term" value="F:glutathione transferase activity"/>
    <property type="evidence" value="ECO:0007669"/>
    <property type="project" value="UniProtKB-EC"/>
</dbReference>
<dbReference type="OrthoDB" id="4664297at2759"/>
<evidence type="ECO:0000313" key="13">
    <source>
        <dbReference type="EMBL" id="TKA39537.1"/>
    </source>
</evidence>
<feature type="domain" description="DSBA-like thioredoxin" evidence="12">
    <location>
        <begin position="6"/>
        <end position="205"/>
    </location>
</feature>
<keyword evidence="5" id="KW-0808">Transferase</keyword>
<feature type="domain" description="AMP-dependent synthetase/ligase" evidence="11">
    <location>
        <begin position="273"/>
        <end position="489"/>
    </location>
</feature>
<dbReference type="GO" id="GO:0016491">
    <property type="term" value="F:oxidoreductase activity"/>
    <property type="evidence" value="ECO:0007669"/>
    <property type="project" value="InterPro"/>
</dbReference>
<proteinExistence type="inferred from homology"/>
<comment type="similarity">
    <text evidence="2">Belongs to the GST superfamily. Kappa family.</text>
</comment>
<name>A0A4U0UU57_9PEZI</name>
<dbReference type="GO" id="GO:0044539">
    <property type="term" value="P:long-chain fatty acid import into cell"/>
    <property type="evidence" value="ECO:0007669"/>
    <property type="project" value="TreeGrafter"/>
</dbReference>
<evidence type="ECO:0000256" key="7">
    <source>
        <dbReference type="ARBA" id="ARBA00022840"/>
    </source>
</evidence>
<dbReference type="PANTHER" id="PTHR43107:SF15">
    <property type="entry name" value="FATTY ACID TRANSPORT PROTEIN 3, ISOFORM A"/>
    <property type="match status" value="1"/>
</dbReference>
<dbReference type="Proteomes" id="UP000310066">
    <property type="component" value="Unassembled WGS sequence"/>
</dbReference>
<keyword evidence="6" id="KW-0547">Nucleotide-binding</keyword>
<keyword evidence="7" id="KW-0067">ATP-binding</keyword>
<dbReference type="SUPFAM" id="SSF56801">
    <property type="entry name" value="Acetyl-CoA synthetase-like"/>
    <property type="match status" value="1"/>
</dbReference>
<reference evidence="13 14" key="1">
    <citation type="submission" date="2017-03" db="EMBL/GenBank/DDBJ databases">
        <title>Genomes of endolithic fungi from Antarctica.</title>
        <authorList>
            <person name="Coleine C."/>
            <person name="Masonjones S."/>
            <person name="Stajich J.E."/>
        </authorList>
    </citation>
    <scope>NUCLEOTIDE SEQUENCE [LARGE SCALE GENOMIC DNA]</scope>
    <source>
        <strain evidence="13 14">CCFEE 5311</strain>
    </source>
</reference>
<dbReference type="GO" id="GO:0004467">
    <property type="term" value="F:long-chain fatty acid-CoA ligase activity"/>
    <property type="evidence" value="ECO:0007669"/>
    <property type="project" value="TreeGrafter"/>
</dbReference>
<dbReference type="PANTHER" id="PTHR43107">
    <property type="entry name" value="LONG-CHAIN FATTY ACID TRANSPORT PROTEIN"/>
    <property type="match status" value="1"/>
</dbReference>
<dbReference type="STRING" id="329885.A0A4U0UU57"/>
<organism evidence="13 14">
    <name type="scientific">Friedmanniomyces endolithicus</name>
    <dbReference type="NCBI Taxonomy" id="329885"/>
    <lineage>
        <taxon>Eukaryota</taxon>
        <taxon>Fungi</taxon>
        <taxon>Dikarya</taxon>
        <taxon>Ascomycota</taxon>
        <taxon>Pezizomycotina</taxon>
        <taxon>Dothideomycetes</taxon>
        <taxon>Dothideomycetidae</taxon>
        <taxon>Mycosphaerellales</taxon>
        <taxon>Teratosphaeriaceae</taxon>
        <taxon>Friedmanniomyces</taxon>
    </lineage>
</organism>
<dbReference type="Gene3D" id="3.40.50.12780">
    <property type="entry name" value="N-terminal domain of ligase-like"/>
    <property type="match status" value="1"/>
</dbReference>
<dbReference type="Pfam" id="PF01323">
    <property type="entry name" value="DSBA"/>
    <property type="match status" value="1"/>
</dbReference>
<accession>A0A4U0UU57</accession>
<dbReference type="InterPro" id="IPR020845">
    <property type="entry name" value="AMP-binding_CS"/>
</dbReference>
<dbReference type="SUPFAM" id="SSF52833">
    <property type="entry name" value="Thioredoxin-like"/>
    <property type="match status" value="1"/>
</dbReference>
<dbReference type="InterPro" id="IPR001853">
    <property type="entry name" value="DSBA-like_thioredoxin_dom"/>
</dbReference>
<dbReference type="InterPro" id="IPR042099">
    <property type="entry name" value="ANL_N_sf"/>
</dbReference>
<dbReference type="GO" id="GO:0005324">
    <property type="term" value="F:long-chain fatty acid transmembrane transporter activity"/>
    <property type="evidence" value="ECO:0007669"/>
    <property type="project" value="TreeGrafter"/>
</dbReference>
<comment type="caution">
    <text evidence="13">The sequence shown here is derived from an EMBL/GenBank/DDBJ whole genome shotgun (WGS) entry which is preliminary data.</text>
</comment>
<evidence type="ECO:0000256" key="10">
    <source>
        <dbReference type="ARBA" id="ARBA00083519"/>
    </source>
</evidence>
<dbReference type="Gene3D" id="3.40.30.10">
    <property type="entry name" value="Glutaredoxin"/>
    <property type="match status" value="1"/>
</dbReference>
<comment type="similarity">
    <text evidence="1">Belongs to the ATP-dependent AMP-binding enzyme family.</text>
</comment>
<evidence type="ECO:0000313" key="14">
    <source>
        <dbReference type="Proteomes" id="UP000310066"/>
    </source>
</evidence>
<comment type="catalytic activity">
    <reaction evidence="8">
        <text>RX + glutathione = an S-substituted glutathione + a halide anion + H(+)</text>
        <dbReference type="Rhea" id="RHEA:16437"/>
        <dbReference type="ChEBI" id="CHEBI:15378"/>
        <dbReference type="ChEBI" id="CHEBI:16042"/>
        <dbReference type="ChEBI" id="CHEBI:17792"/>
        <dbReference type="ChEBI" id="CHEBI:57925"/>
        <dbReference type="ChEBI" id="CHEBI:90779"/>
        <dbReference type="EC" id="2.5.1.18"/>
    </reaction>
</comment>
<dbReference type="AlphaFoldDB" id="A0A4U0UU57"/>
<evidence type="ECO:0000256" key="8">
    <source>
        <dbReference type="ARBA" id="ARBA00047960"/>
    </source>
</evidence>
<dbReference type="InterPro" id="IPR036249">
    <property type="entry name" value="Thioredoxin-like_sf"/>
</dbReference>
<evidence type="ECO:0000259" key="12">
    <source>
        <dbReference type="Pfam" id="PF01323"/>
    </source>
</evidence>
<evidence type="ECO:0000259" key="11">
    <source>
        <dbReference type="Pfam" id="PF00501"/>
    </source>
</evidence>
<dbReference type="GO" id="GO:0005524">
    <property type="term" value="F:ATP binding"/>
    <property type="evidence" value="ECO:0007669"/>
    <property type="project" value="UniProtKB-KW"/>
</dbReference>
<dbReference type="GO" id="GO:0005886">
    <property type="term" value="C:plasma membrane"/>
    <property type="evidence" value="ECO:0007669"/>
    <property type="project" value="TreeGrafter"/>
</dbReference>